<evidence type="ECO:0000259" key="9">
    <source>
        <dbReference type="PROSITE" id="PS50928"/>
    </source>
</evidence>
<evidence type="ECO:0000313" key="10">
    <source>
        <dbReference type="EMBL" id="CAJ62507.1"/>
    </source>
</evidence>
<gene>
    <name evidence="10" type="ordered locus">FRAAL3864</name>
</gene>
<dbReference type="InterPro" id="IPR000515">
    <property type="entry name" value="MetI-like"/>
</dbReference>
<dbReference type="GO" id="GO:0005886">
    <property type="term" value="C:plasma membrane"/>
    <property type="evidence" value="ECO:0007669"/>
    <property type="project" value="UniProtKB-SubCell"/>
</dbReference>
<dbReference type="RefSeq" id="WP_011604999.1">
    <property type="nucleotide sequence ID" value="NC_008278.1"/>
</dbReference>
<evidence type="ECO:0000256" key="2">
    <source>
        <dbReference type="ARBA" id="ARBA00022448"/>
    </source>
</evidence>
<reference evidence="10 11" key="1">
    <citation type="journal article" date="2007" name="Genome Res.">
        <title>Genome characteristics of facultatively symbiotic Frankia sp. strains reflect host range and host plant biogeography.</title>
        <authorList>
            <person name="Normand P."/>
            <person name="Lapierre P."/>
            <person name="Tisa L.S."/>
            <person name="Gogarten J.P."/>
            <person name="Alloisio N."/>
            <person name="Bagnarol E."/>
            <person name="Bassi C.A."/>
            <person name="Berry A.M."/>
            <person name="Bickhart D.M."/>
            <person name="Choisne N."/>
            <person name="Couloux A."/>
            <person name="Cournoyer B."/>
            <person name="Cruveiller S."/>
            <person name="Daubin V."/>
            <person name="Demange N."/>
            <person name="Francino M.P."/>
            <person name="Goltsman E."/>
            <person name="Huang Y."/>
            <person name="Kopp O.R."/>
            <person name="Labarre L."/>
            <person name="Lapidus A."/>
            <person name="Lavire C."/>
            <person name="Marechal J."/>
            <person name="Martinez M."/>
            <person name="Mastronunzio J.E."/>
            <person name="Mullin B.C."/>
            <person name="Niemann J."/>
            <person name="Pujic P."/>
            <person name="Rawnsley T."/>
            <person name="Rouy Z."/>
            <person name="Schenowitz C."/>
            <person name="Sellstedt A."/>
            <person name="Tavares F."/>
            <person name="Tomkins J.P."/>
            <person name="Vallenet D."/>
            <person name="Valverde C."/>
            <person name="Wall L.G."/>
            <person name="Wang Y."/>
            <person name="Medigue C."/>
            <person name="Benson D.R."/>
        </authorList>
    </citation>
    <scope>NUCLEOTIDE SEQUENCE [LARGE SCALE GENOMIC DNA]</scope>
    <source>
        <strain evidence="11">DSM 45986 / CECT 9034 / ACN14a</strain>
    </source>
</reference>
<dbReference type="InterPro" id="IPR050366">
    <property type="entry name" value="BP-dependent_transpt_permease"/>
</dbReference>
<dbReference type="STRING" id="326424.FRAAL3864"/>
<evidence type="ECO:0000256" key="8">
    <source>
        <dbReference type="SAM" id="MobiDB-lite"/>
    </source>
</evidence>
<dbReference type="PANTHER" id="PTHR43386">
    <property type="entry name" value="OLIGOPEPTIDE TRANSPORT SYSTEM PERMEASE PROTEIN APPC"/>
    <property type="match status" value="1"/>
</dbReference>
<sequence length="362" mass="37331">MPDKILSPNTDLVAPPEQRGAVARAAGSATTAPPVLTPAGIAQPGPATAPAGIAVPADVADPVGTAEPVGTATLTSGDAGADGQGRRRRHDLLAAAGPLLRRPGFVLAALFVVFVILSGLAPGLFTSYKPSATSPVDKLKGPSLHHLFGTDELGRDLFSRVLHGSTLTIKATGGAVLIAIVAGLAIGVVAGFFGGWVDSLLMRIVDILLAIPMLLMALVIVTALGFGLLPIAIAVGTTITPTFARTTRAEVLRVKEQPYVEAARTGGASWGRVLVRHILPNSWGPVSVLAVLDFGTAVLVVSSLSFLGFGTPPPAAEWGTLISNGRNFLITSPWLSLLPGLFVGLVVFSLNHIARTLEEMQR</sequence>
<evidence type="ECO:0000313" key="11">
    <source>
        <dbReference type="Proteomes" id="UP000000657"/>
    </source>
</evidence>
<name>Q0RJ08_FRAAA</name>
<keyword evidence="2 7" id="KW-0813">Transport</keyword>
<dbReference type="Proteomes" id="UP000000657">
    <property type="component" value="Chromosome"/>
</dbReference>
<feature type="region of interest" description="Disordered" evidence="8">
    <location>
        <begin position="62"/>
        <end position="85"/>
    </location>
</feature>
<feature type="transmembrane region" description="Helical" evidence="7">
    <location>
        <begin position="209"/>
        <end position="235"/>
    </location>
</feature>
<dbReference type="EMBL" id="CT573213">
    <property type="protein sequence ID" value="CAJ62507.1"/>
    <property type="molecule type" value="Genomic_DNA"/>
</dbReference>
<evidence type="ECO:0000256" key="5">
    <source>
        <dbReference type="ARBA" id="ARBA00022989"/>
    </source>
</evidence>
<keyword evidence="11" id="KW-1185">Reference proteome</keyword>
<feature type="region of interest" description="Disordered" evidence="8">
    <location>
        <begin position="1"/>
        <end position="29"/>
    </location>
</feature>
<feature type="compositionally biased region" description="Low complexity" evidence="8">
    <location>
        <begin position="19"/>
        <end position="29"/>
    </location>
</feature>
<evidence type="ECO:0000256" key="1">
    <source>
        <dbReference type="ARBA" id="ARBA00004651"/>
    </source>
</evidence>
<dbReference type="PROSITE" id="PS50928">
    <property type="entry name" value="ABC_TM1"/>
    <property type="match status" value="1"/>
</dbReference>
<dbReference type="GO" id="GO:0055085">
    <property type="term" value="P:transmembrane transport"/>
    <property type="evidence" value="ECO:0007669"/>
    <property type="project" value="InterPro"/>
</dbReference>
<feature type="transmembrane region" description="Helical" evidence="7">
    <location>
        <begin position="286"/>
        <end position="309"/>
    </location>
</feature>
<keyword evidence="4 7" id="KW-0812">Transmembrane</keyword>
<comment type="subcellular location">
    <subcellularLocation>
        <location evidence="1 7">Cell membrane</location>
        <topology evidence="1 7">Multi-pass membrane protein</topology>
    </subcellularLocation>
</comment>
<dbReference type="PANTHER" id="PTHR43386:SF25">
    <property type="entry name" value="PEPTIDE ABC TRANSPORTER PERMEASE PROTEIN"/>
    <property type="match status" value="1"/>
</dbReference>
<evidence type="ECO:0000256" key="3">
    <source>
        <dbReference type="ARBA" id="ARBA00022475"/>
    </source>
</evidence>
<dbReference type="eggNOG" id="COG1173">
    <property type="taxonomic scope" value="Bacteria"/>
</dbReference>
<keyword evidence="6 7" id="KW-0472">Membrane</keyword>
<dbReference type="InterPro" id="IPR035906">
    <property type="entry name" value="MetI-like_sf"/>
</dbReference>
<proteinExistence type="inferred from homology"/>
<feature type="domain" description="ABC transmembrane type-1" evidence="9">
    <location>
        <begin position="165"/>
        <end position="354"/>
    </location>
</feature>
<keyword evidence="5 7" id="KW-1133">Transmembrane helix</keyword>
<comment type="similarity">
    <text evidence="7">Belongs to the binding-protein-dependent transport system permease family.</text>
</comment>
<dbReference type="Gene3D" id="1.10.3720.10">
    <property type="entry name" value="MetI-like"/>
    <property type="match status" value="1"/>
</dbReference>
<dbReference type="CDD" id="cd06261">
    <property type="entry name" value="TM_PBP2"/>
    <property type="match status" value="1"/>
</dbReference>
<dbReference type="Pfam" id="PF00528">
    <property type="entry name" value="BPD_transp_1"/>
    <property type="match status" value="1"/>
</dbReference>
<dbReference type="AlphaFoldDB" id="Q0RJ08"/>
<feature type="transmembrane region" description="Helical" evidence="7">
    <location>
        <begin position="175"/>
        <end position="197"/>
    </location>
</feature>
<organism evidence="10 11">
    <name type="scientific">Frankia alni (strain DSM 45986 / CECT 9034 / ACN14a)</name>
    <dbReference type="NCBI Taxonomy" id="326424"/>
    <lineage>
        <taxon>Bacteria</taxon>
        <taxon>Bacillati</taxon>
        <taxon>Actinomycetota</taxon>
        <taxon>Actinomycetes</taxon>
        <taxon>Frankiales</taxon>
        <taxon>Frankiaceae</taxon>
        <taxon>Frankia</taxon>
    </lineage>
</organism>
<protein>
    <submittedName>
        <fullName evidence="10">ABC-type dipeptide/oligopeptide/nickel transport systems, permease component</fullName>
    </submittedName>
</protein>
<evidence type="ECO:0000256" key="7">
    <source>
        <dbReference type="RuleBase" id="RU363032"/>
    </source>
</evidence>
<dbReference type="SUPFAM" id="SSF161098">
    <property type="entry name" value="MetI-like"/>
    <property type="match status" value="1"/>
</dbReference>
<dbReference type="KEGG" id="fal:FRAAL3864"/>
<keyword evidence="3" id="KW-1003">Cell membrane</keyword>
<feature type="transmembrane region" description="Helical" evidence="7">
    <location>
        <begin position="105"/>
        <end position="125"/>
    </location>
</feature>
<evidence type="ECO:0000256" key="6">
    <source>
        <dbReference type="ARBA" id="ARBA00023136"/>
    </source>
</evidence>
<evidence type="ECO:0000256" key="4">
    <source>
        <dbReference type="ARBA" id="ARBA00022692"/>
    </source>
</evidence>
<feature type="transmembrane region" description="Helical" evidence="7">
    <location>
        <begin position="329"/>
        <end position="354"/>
    </location>
</feature>
<accession>Q0RJ08</accession>
<dbReference type="HOGENOM" id="CLU_028518_5_2_11"/>